<reference evidence="2 3" key="2">
    <citation type="journal article" date="2018" name="Elife">
        <title>Firefly genomes illuminate parallel origins of bioluminescence in beetles.</title>
        <authorList>
            <person name="Fallon T.R."/>
            <person name="Lower S.E."/>
            <person name="Chang C.H."/>
            <person name="Bessho-Uehara M."/>
            <person name="Martin G.J."/>
            <person name="Bewick A.J."/>
            <person name="Behringer M."/>
            <person name="Debat H.J."/>
            <person name="Wong I."/>
            <person name="Day J.C."/>
            <person name="Suvorov A."/>
            <person name="Silva C.J."/>
            <person name="Stanger-Hall K.F."/>
            <person name="Hall D.W."/>
            <person name="Schmitz R.J."/>
            <person name="Nelson D.R."/>
            <person name="Lewis S.M."/>
            <person name="Shigenobu S."/>
            <person name="Bybee S.M."/>
            <person name="Larracuente A.M."/>
            <person name="Oba Y."/>
            <person name="Weng J.K."/>
        </authorList>
    </citation>
    <scope>NUCLEOTIDE SEQUENCE [LARGE SCALE GENOMIC DNA]</scope>
    <source>
        <strain evidence="2">1611_PpyrPB1</strain>
        <tissue evidence="2">Whole body</tissue>
    </source>
</reference>
<keyword evidence="3" id="KW-1185">Reference proteome</keyword>
<proteinExistence type="predicted"/>
<dbReference type="OrthoDB" id="2434756at2759"/>
<dbReference type="AlphaFoldDB" id="A0A1Y1LJV3"/>
<reference evidence="2" key="3">
    <citation type="submission" date="2019-08" db="EMBL/GenBank/DDBJ databases">
        <authorList>
            <consortium name="Photinus pyralis genome working group"/>
            <person name="Fallon T.R."/>
            <person name="Sander Lower S.E."/>
            <person name="Weng J.-K."/>
        </authorList>
    </citation>
    <scope>NUCLEOTIDE SEQUENCE</scope>
    <source>
        <strain evidence="2">1611_PpyrPB1</strain>
        <tissue evidence="2">Whole body</tissue>
    </source>
</reference>
<dbReference type="FunCoup" id="A0A1Y1LJV3">
    <property type="interactions" value="506"/>
</dbReference>
<dbReference type="PANTHER" id="PTHR13338">
    <property type="entry name" value="UPF0240 PROTEIN"/>
    <property type="match status" value="1"/>
</dbReference>
<dbReference type="Proteomes" id="UP000327044">
    <property type="component" value="Unassembled WGS sequence"/>
</dbReference>
<name>A0A1Y1LJV3_PHOPY</name>
<dbReference type="PANTHER" id="PTHR13338:SF4">
    <property type="entry name" value="NADH DEHYDROGENASE [UBIQUINONE] 1 ALPHA SUBCOMPLEX ASSEMBLY FACTOR 4"/>
    <property type="match status" value="1"/>
</dbReference>
<dbReference type="EMBL" id="VVIM01000002">
    <property type="protein sequence ID" value="KAB0802317.1"/>
    <property type="molecule type" value="Genomic_DNA"/>
</dbReference>
<dbReference type="EMBL" id="GEZM01053849">
    <property type="protein sequence ID" value="JAV73923.1"/>
    <property type="molecule type" value="Transcribed_RNA"/>
</dbReference>
<protein>
    <submittedName>
        <fullName evidence="1">Uncharacterized protein</fullName>
    </submittedName>
</protein>
<gene>
    <name evidence="2" type="ORF">PPYR_04503</name>
</gene>
<sequence>MGKVLSVMFRPLRDYNLESRAHKVISKEKPIPAPKHHSDLKYTEFLKEYPDVDQSKNEALNKFLQDVYVTSRDPTPHAPLDSSSAKRPLPLHRGIVDDAEFGFREPDSVPYGRATLKSALKFISAHQTNPKENSIKKIAEEYKLHEDTLVNILKYYRVFEVYIPSNKASKVSFAGPLVPRKQIVAHEQKKLTDGKD</sequence>
<evidence type="ECO:0000313" key="3">
    <source>
        <dbReference type="Proteomes" id="UP000327044"/>
    </source>
</evidence>
<organism evidence="1">
    <name type="scientific">Photinus pyralis</name>
    <name type="common">Common eastern firefly</name>
    <name type="synonym">Lampyris pyralis</name>
    <dbReference type="NCBI Taxonomy" id="7054"/>
    <lineage>
        <taxon>Eukaryota</taxon>
        <taxon>Metazoa</taxon>
        <taxon>Ecdysozoa</taxon>
        <taxon>Arthropoda</taxon>
        <taxon>Hexapoda</taxon>
        <taxon>Insecta</taxon>
        <taxon>Pterygota</taxon>
        <taxon>Neoptera</taxon>
        <taxon>Endopterygota</taxon>
        <taxon>Coleoptera</taxon>
        <taxon>Polyphaga</taxon>
        <taxon>Elateriformia</taxon>
        <taxon>Elateroidea</taxon>
        <taxon>Lampyridae</taxon>
        <taxon>Lampyrinae</taxon>
        <taxon>Photinus</taxon>
    </lineage>
</organism>
<accession>A0A1Y1LJV3</accession>
<reference evidence="1" key="1">
    <citation type="journal article" date="2016" name="Sci. Rep.">
        <title>Molecular characterization of firefly nuptial gifts: a multi-omics approach sheds light on postcopulatory sexual selection.</title>
        <authorList>
            <person name="Al-Wathiqui N."/>
            <person name="Fallon T.R."/>
            <person name="South A."/>
            <person name="Weng J.K."/>
            <person name="Lewis S.M."/>
        </authorList>
    </citation>
    <scope>NUCLEOTIDE SEQUENCE</scope>
</reference>
<dbReference type="InParanoid" id="A0A1Y1LJV3"/>
<dbReference type="GO" id="GO:0005739">
    <property type="term" value="C:mitochondrion"/>
    <property type="evidence" value="ECO:0007669"/>
    <property type="project" value="TreeGrafter"/>
</dbReference>
<dbReference type="GO" id="GO:0032981">
    <property type="term" value="P:mitochondrial respiratory chain complex I assembly"/>
    <property type="evidence" value="ECO:0007669"/>
    <property type="project" value="InterPro"/>
</dbReference>
<dbReference type="Pfam" id="PF06784">
    <property type="entry name" value="UPF0240"/>
    <property type="match status" value="1"/>
</dbReference>
<dbReference type="InterPro" id="IPR009622">
    <property type="entry name" value="NDUFAF4"/>
</dbReference>
<evidence type="ECO:0000313" key="2">
    <source>
        <dbReference type="EMBL" id="KAB0802317.1"/>
    </source>
</evidence>
<evidence type="ECO:0000313" key="1">
    <source>
        <dbReference type="EMBL" id="JAV73923.1"/>
    </source>
</evidence>